<dbReference type="InterPro" id="IPR013761">
    <property type="entry name" value="SAM/pointed_sf"/>
</dbReference>
<dbReference type="SMART" id="SM00454">
    <property type="entry name" value="SAM"/>
    <property type="match status" value="1"/>
</dbReference>
<feature type="compositionally biased region" description="Low complexity" evidence="1">
    <location>
        <begin position="31"/>
        <end position="44"/>
    </location>
</feature>
<evidence type="ECO:0000256" key="1">
    <source>
        <dbReference type="SAM" id="MobiDB-lite"/>
    </source>
</evidence>
<feature type="region of interest" description="Disordered" evidence="1">
    <location>
        <begin position="1"/>
        <end position="75"/>
    </location>
</feature>
<dbReference type="EMBL" id="NIVC01004137">
    <property type="protein sequence ID" value="PAA48477.1"/>
    <property type="molecule type" value="Genomic_DNA"/>
</dbReference>
<dbReference type="PANTHER" id="PTHR20843:SF0">
    <property type="entry name" value="PROTEIN AVEUGLE"/>
    <property type="match status" value="1"/>
</dbReference>
<evidence type="ECO:0000259" key="2">
    <source>
        <dbReference type="PROSITE" id="PS50105"/>
    </source>
</evidence>
<proteinExistence type="predicted"/>
<reference evidence="3 4" key="1">
    <citation type="submission" date="2017-06" db="EMBL/GenBank/DDBJ databases">
        <title>A platform for efficient transgenesis in Macrostomum lignano, a flatworm model organism for stem cell research.</title>
        <authorList>
            <person name="Berezikov E."/>
        </authorList>
    </citation>
    <scope>NUCLEOTIDE SEQUENCE [LARGE SCALE GENOMIC DNA]</scope>
    <source>
        <strain evidence="3">DV1</strain>
        <tissue evidence="3">Whole organism</tissue>
    </source>
</reference>
<dbReference type="GO" id="GO:0009898">
    <property type="term" value="C:cytoplasmic side of plasma membrane"/>
    <property type="evidence" value="ECO:0007669"/>
    <property type="project" value="TreeGrafter"/>
</dbReference>
<gene>
    <name evidence="3" type="ORF">BOX15_Mlig007571g1</name>
</gene>
<dbReference type="OrthoDB" id="434324at2759"/>
<dbReference type="Gene3D" id="1.10.150.50">
    <property type="entry name" value="Transcription Factor, Ets-1"/>
    <property type="match status" value="1"/>
</dbReference>
<dbReference type="SUPFAM" id="SSF47769">
    <property type="entry name" value="SAM/Pointed domain"/>
    <property type="match status" value="1"/>
</dbReference>
<dbReference type="GO" id="GO:0007169">
    <property type="term" value="P:cell surface receptor protein tyrosine kinase signaling pathway"/>
    <property type="evidence" value="ECO:0007669"/>
    <property type="project" value="TreeGrafter"/>
</dbReference>
<feature type="compositionally biased region" description="Low complexity" evidence="1">
    <location>
        <begin position="1"/>
        <end position="21"/>
    </location>
</feature>
<name>A0A267DIB3_9PLAT</name>
<evidence type="ECO:0000313" key="3">
    <source>
        <dbReference type="EMBL" id="PAA48477.1"/>
    </source>
</evidence>
<comment type="caution">
    <text evidence="3">The sequence shown here is derived from an EMBL/GenBank/DDBJ whole genome shotgun (WGS) entry which is preliminary data.</text>
</comment>
<dbReference type="Pfam" id="PF07647">
    <property type="entry name" value="SAM_2"/>
    <property type="match status" value="1"/>
</dbReference>
<accession>A0A267DIB3</accession>
<keyword evidence="4" id="KW-1185">Reference proteome</keyword>
<evidence type="ECO:0000313" key="4">
    <source>
        <dbReference type="Proteomes" id="UP000215902"/>
    </source>
</evidence>
<protein>
    <recommendedName>
        <fullName evidence="2">SAM domain-containing protein</fullName>
    </recommendedName>
</protein>
<dbReference type="InterPro" id="IPR001660">
    <property type="entry name" value="SAM"/>
</dbReference>
<dbReference type="AlphaFoldDB" id="A0A267DIB3"/>
<dbReference type="PROSITE" id="PS50105">
    <property type="entry name" value="SAM_DOMAIN"/>
    <property type="match status" value="1"/>
</dbReference>
<feature type="non-terminal residue" evidence="3">
    <location>
        <position position="1"/>
    </location>
</feature>
<dbReference type="PANTHER" id="PTHR20843">
    <property type="entry name" value="STERILE ALPHA MOTIF DOMAIN CONTAINING PROTEIN 10"/>
    <property type="match status" value="1"/>
</dbReference>
<organism evidence="3 4">
    <name type="scientific">Macrostomum lignano</name>
    <dbReference type="NCBI Taxonomy" id="282301"/>
    <lineage>
        <taxon>Eukaryota</taxon>
        <taxon>Metazoa</taxon>
        <taxon>Spiralia</taxon>
        <taxon>Lophotrochozoa</taxon>
        <taxon>Platyhelminthes</taxon>
        <taxon>Rhabditophora</taxon>
        <taxon>Macrostomorpha</taxon>
        <taxon>Macrostomida</taxon>
        <taxon>Macrostomidae</taxon>
        <taxon>Macrostomum</taxon>
    </lineage>
</organism>
<sequence>STPVHQPQTAAPQQQAATPSTTPTPTPPQTPHLQNQQQQQPRTAVRINLHPDSAATPAGGGGGGGSSISSNKRPLRQWSVEEVADWLSRRGGPVCGKYVARFREHQISGLALPLLNNARLLLMGVNSSSERDELMRHIMRLRLKYASIELQQVSDIAKSGSAQTGRPIIRHHT</sequence>
<feature type="domain" description="SAM" evidence="2">
    <location>
        <begin position="78"/>
        <end position="144"/>
    </location>
</feature>
<dbReference type="Proteomes" id="UP000215902">
    <property type="component" value="Unassembled WGS sequence"/>
</dbReference>
<dbReference type="InterPro" id="IPR052268">
    <property type="entry name" value="SAM_domain-containing_protein"/>
</dbReference>